<feature type="compositionally biased region" description="Basic and acidic residues" evidence="1">
    <location>
        <begin position="88"/>
        <end position="111"/>
    </location>
</feature>
<feature type="region of interest" description="Disordered" evidence="1">
    <location>
        <begin position="337"/>
        <end position="368"/>
    </location>
</feature>
<dbReference type="GeneID" id="34605308"/>
<name>A0A177EUE3_9EURO</name>
<feature type="compositionally biased region" description="Basic and acidic residues" evidence="1">
    <location>
        <begin position="127"/>
        <end position="136"/>
    </location>
</feature>
<reference evidence="2 3" key="1">
    <citation type="submission" date="2016-03" db="EMBL/GenBank/DDBJ databases">
        <title>Draft genome sequence of the Fonsecaea monophora CBS 269.37.</title>
        <authorList>
            <person name="Bombassaro A."/>
            <person name="Vinicius W.A."/>
            <person name="De Hoog S."/>
            <person name="Sun J."/>
            <person name="Souza E.M."/>
            <person name="Raittz R.T."/>
            <person name="Costa F."/>
            <person name="Leao A.C."/>
            <person name="Tadra-Sfeir M.Z."/>
            <person name="Baura V."/>
            <person name="Balsanelli E."/>
            <person name="Pedrosa F.O."/>
            <person name="Moreno L.F."/>
            <person name="Steffens M.B."/>
            <person name="Xi L."/>
            <person name="Bocca A.L."/>
            <person name="Felipe M.S."/>
            <person name="Teixeira M."/>
            <person name="Telles Filho F.Q."/>
            <person name="Azevedo C.M."/>
            <person name="Gomes R."/>
            <person name="Vicente V.A."/>
        </authorList>
    </citation>
    <scope>NUCLEOTIDE SEQUENCE [LARGE SCALE GENOMIC DNA]</scope>
    <source>
        <strain evidence="2 3">CBS 269.37</strain>
    </source>
</reference>
<organism evidence="2 3">
    <name type="scientific">Fonsecaea monophora</name>
    <dbReference type="NCBI Taxonomy" id="254056"/>
    <lineage>
        <taxon>Eukaryota</taxon>
        <taxon>Fungi</taxon>
        <taxon>Dikarya</taxon>
        <taxon>Ascomycota</taxon>
        <taxon>Pezizomycotina</taxon>
        <taxon>Eurotiomycetes</taxon>
        <taxon>Chaetothyriomycetidae</taxon>
        <taxon>Chaetothyriales</taxon>
        <taxon>Herpotrichiellaceae</taxon>
        <taxon>Fonsecaea</taxon>
    </lineage>
</organism>
<gene>
    <name evidence="2" type="ORF">AYO21_10184</name>
</gene>
<feature type="compositionally biased region" description="Polar residues" evidence="1">
    <location>
        <begin position="341"/>
        <end position="352"/>
    </location>
</feature>
<feature type="compositionally biased region" description="Polar residues" evidence="1">
    <location>
        <begin position="10"/>
        <end position="22"/>
    </location>
</feature>
<accession>A0A177EUE3</accession>
<dbReference type="AlphaFoldDB" id="A0A177EUE3"/>
<feature type="compositionally biased region" description="Polar residues" evidence="1">
    <location>
        <begin position="176"/>
        <end position="201"/>
    </location>
</feature>
<dbReference type="Proteomes" id="UP000077002">
    <property type="component" value="Unassembled WGS sequence"/>
</dbReference>
<feature type="region of interest" description="Disordered" evidence="1">
    <location>
        <begin position="174"/>
        <end position="205"/>
    </location>
</feature>
<dbReference type="EMBL" id="LVKK01000112">
    <property type="protein sequence ID" value="OAG35644.1"/>
    <property type="molecule type" value="Genomic_DNA"/>
</dbReference>
<feature type="compositionally biased region" description="Pro residues" evidence="1">
    <location>
        <begin position="49"/>
        <end position="58"/>
    </location>
</feature>
<feature type="compositionally biased region" description="Basic residues" evidence="1">
    <location>
        <begin position="32"/>
        <end position="43"/>
    </location>
</feature>
<feature type="region of interest" description="Disordered" evidence="1">
    <location>
        <begin position="1"/>
        <end position="136"/>
    </location>
</feature>
<dbReference type="OrthoDB" id="5372703at2759"/>
<protein>
    <submittedName>
        <fullName evidence="2">Uncharacterized protein</fullName>
    </submittedName>
</protein>
<sequence length="575" mass="64479">MPLTRRPNPASAQNNRRQSTTGPRPKNPVVKSSRRASTRRSARLQHAQPSPPPAPTPQPARSKRKRLHEDSEAEAETDASKRVCPSKQPREPLRPEHKRSEVNLQRERETEADAEADGPEGVCSCRQPRELQSDHKPFEENVQTDLEAEELPPSKDQLSEKNLRLLRILNGEEMGSASNSAPTLSRTPSRRSMVTSEVGTETTRRTSHSALVYRQTNLKDVRIRIHAEPPDHIQAAIDRIITAEVSQERRSELRVIAQELRNRLFYFVRAEANEENFIKPLDNAIEALRLRSLGVISKGDWRVDLKPVVYKPRNYGHDIMPRSQQREVDDVSAPLGERQQHTPANDPQSSSIPPCLPPPRSSVKTPRPDISIGIEMTALISSLAAENLTEEQISEFLDWLQEEMVQREPNGPLESILNPVPGPRTLNLAFPFFVVEGKAYSTGQQIYEAENQASVSAACGLKIQLDLESLVNSVATKCDVLPTMSNTGPPLFFAICTQGPIHELWAHWTVADVGSRKFGSKLLASWNVLLLDRGQDLMIALNNIGTWGAGSFMESIVERLRFVEKTMRSWNESHV</sequence>
<evidence type="ECO:0000313" key="2">
    <source>
        <dbReference type="EMBL" id="OAG35644.1"/>
    </source>
</evidence>
<proteinExistence type="predicted"/>
<evidence type="ECO:0000313" key="3">
    <source>
        <dbReference type="Proteomes" id="UP000077002"/>
    </source>
</evidence>
<dbReference type="RefSeq" id="XP_022507596.1">
    <property type="nucleotide sequence ID" value="XM_022660107.1"/>
</dbReference>
<keyword evidence="3" id="KW-1185">Reference proteome</keyword>
<comment type="caution">
    <text evidence="2">The sequence shown here is derived from an EMBL/GenBank/DDBJ whole genome shotgun (WGS) entry which is preliminary data.</text>
</comment>
<evidence type="ECO:0000256" key="1">
    <source>
        <dbReference type="SAM" id="MobiDB-lite"/>
    </source>
</evidence>